<keyword evidence="3" id="KW-1185">Reference proteome</keyword>
<sequence>MFHKDLHDVRIPLILLAVFVIFIFYYLTCFLLYRWTSLEKEVSQVITGAILLLVITIISFLLPIENGFILLGWLALFLLGVQVFRKKTQRFRDKD</sequence>
<keyword evidence="1" id="KW-0472">Membrane</keyword>
<organism evidence="2 3">
    <name type="scientific">Halalkalibacter oceani</name>
    <dbReference type="NCBI Taxonomy" id="1653776"/>
    <lineage>
        <taxon>Bacteria</taxon>
        <taxon>Bacillati</taxon>
        <taxon>Bacillota</taxon>
        <taxon>Bacilli</taxon>
        <taxon>Bacillales</taxon>
        <taxon>Bacillaceae</taxon>
        <taxon>Halalkalibacter</taxon>
    </lineage>
</organism>
<dbReference type="EMBL" id="JAMBOL010000009">
    <property type="protein sequence ID" value="MCM3714759.1"/>
    <property type="molecule type" value="Genomic_DNA"/>
</dbReference>
<accession>A0A9X2DPL9</accession>
<proteinExistence type="predicted"/>
<feature type="transmembrane region" description="Helical" evidence="1">
    <location>
        <begin position="45"/>
        <end position="62"/>
    </location>
</feature>
<dbReference type="Proteomes" id="UP001139179">
    <property type="component" value="Unassembled WGS sequence"/>
</dbReference>
<evidence type="ECO:0000313" key="2">
    <source>
        <dbReference type="EMBL" id="MCM3714759.1"/>
    </source>
</evidence>
<gene>
    <name evidence="2" type="ORF">M3202_11785</name>
</gene>
<dbReference type="RefSeq" id="WP_251223523.1">
    <property type="nucleotide sequence ID" value="NZ_JAMBOL010000009.1"/>
</dbReference>
<comment type="caution">
    <text evidence="2">The sequence shown here is derived from an EMBL/GenBank/DDBJ whole genome shotgun (WGS) entry which is preliminary data.</text>
</comment>
<feature type="transmembrane region" description="Helical" evidence="1">
    <location>
        <begin position="68"/>
        <end position="84"/>
    </location>
</feature>
<reference evidence="2" key="1">
    <citation type="submission" date="2022-05" db="EMBL/GenBank/DDBJ databases">
        <title>Comparative Genomics of Spacecraft Associated Microbes.</title>
        <authorList>
            <person name="Tran M.T."/>
            <person name="Wright A."/>
            <person name="Seuylemezian A."/>
            <person name="Eisen J."/>
            <person name="Coil D."/>
        </authorList>
    </citation>
    <scope>NUCLEOTIDE SEQUENCE</scope>
    <source>
        <strain evidence="2">214.1.1</strain>
    </source>
</reference>
<evidence type="ECO:0000313" key="3">
    <source>
        <dbReference type="Proteomes" id="UP001139179"/>
    </source>
</evidence>
<dbReference type="AlphaFoldDB" id="A0A9X2DPL9"/>
<name>A0A9X2DPL9_9BACI</name>
<keyword evidence="1" id="KW-0812">Transmembrane</keyword>
<feature type="transmembrane region" description="Helical" evidence="1">
    <location>
        <begin position="12"/>
        <end position="33"/>
    </location>
</feature>
<evidence type="ECO:0000256" key="1">
    <source>
        <dbReference type="SAM" id="Phobius"/>
    </source>
</evidence>
<keyword evidence="1" id="KW-1133">Transmembrane helix</keyword>
<protein>
    <submittedName>
        <fullName evidence="2">Uncharacterized protein</fullName>
    </submittedName>
</protein>